<dbReference type="InterPro" id="IPR012340">
    <property type="entry name" value="NA-bd_OB-fold"/>
</dbReference>
<evidence type="ECO:0000313" key="1">
    <source>
        <dbReference type="EMBL" id="CAG5126571.1"/>
    </source>
</evidence>
<gene>
    <name evidence="1" type="ORF">CUNI_LOCUS12129</name>
</gene>
<dbReference type="PANTHER" id="PTHR14944:SF2">
    <property type="entry name" value="RPA-RELATED PROTEIN RADX"/>
    <property type="match status" value="1"/>
</dbReference>
<dbReference type="Pfam" id="PF17659">
    <property type="entry name" value="RADX"/>
    <property type="match status" value="1"/>
</dbReference>
<evidence type="ECO:0000313" key="2">
    <source>
        <dbReference type="Proteomes" id="UP000678393"/>
    </source>
</evidence>
<name>A0A8S3ZI22_9EUPU</name>
<accession>A0A8S3ZI22</accession>
<dbReference type="Proteomes" id="UP000678393">
    <property type="component" value="Unassembled WGS sequence"/>
</dbReference>
<dbReference type="AlphaFoldDB" id="A0A8S3ZI22"/>
<dbReference type="Gene3D" id="2.40.50.140">
    <property type="entry name" value="Nucleic acid-binding proteins"/>
    <property type="match status" value="1"/>
</dbReference>
<comment type="caution">
    <text evidence="1">The sequence shown here is derived from an EMBL/GenBank/DDBJ whole genome shotgun (WGS) entry which is preliminary data.</text>
</comment>
<proteinExistence type="predicted"/>
<reference evidence="1" key="1">
    <citation type="submission" date="2021-04" db="EMBL/GenBank/DDBJ databases">
        <authorList>
            <consortium name="Molecular Ecology Group"/>
        </authorList>
    </citation>
    <scope>NUCLEOTIDE SEQUENCE</scope>
</reference>
<protein>
    <submittedName>
        <fullName evidence="1">Uncharacterized protein</fullName>
    </submittedName>
</protein>
<dbReference type="PANTHER" id="PTHR14944">
    <property type="entry name" value="RPA-RELATED PROTEIN RADX"/>
    <property type="match status" value="1"/>
</dbReference>
<keyword evidence="2" id="KW-1185">Reference proteome</keyword>
<feature type="non-terminal residue" evidence="1">
    <location>
        <position position="521"/>
    </location>
</feature>
<feature type="non-terminal residue" evidence="1">
    <location>
        <position position="1"/>
    </location>
</feature>
<dbReference type="InterPro" id="IPR040893">
    <property type="entry name" value="RADX"/>
</dbReference>
<organism evidence="1 2">
    <name type="scientific">Candidula unifasciata</name>
    <dbReference type="NCBI Taxonomy" id="100452"/>
    <lineage>
        <taxon>Eukaryota</taxon>
        <taxon>Metazoa</taxon>
        <taxon>Spiralia</taxon>
        <taxon>Lophotrochozoa</taxon>
        <taxon>Mollusca</taxon>
        <taxon>Gastropoda</taxon>
        <taxon>Heterobranchia</taxon>
        <taxon>Euthyneura</taxon>
        <taxon>Panpulmonata</taxon>
        <taxon>Eupulmonata</taxon>
        <taxon>Stylommatophora</taxon>
        <taxon>Helicina</taxon>
        <taxon>Helicoidea</taxon>
        <taxon>Geomitridae</taxon>
        <taxon>Candidula</taxon>
    </lineage>
</organism>
<dbReference type="EMBL" id="CAJHNH020002389">
    <property type="protein sequence ID" value="CAG5126571.1"/>
    <property type="molecule type" value="Genomic_DNA"/>
</dbReference>
<dbReference type="OrthoDB" id="5965770at2759"/>
<dbReference type="GO" id="GO:0003697">
    <property type="term" value="F:single-stranded DNA binding"/>
    <property type="evidence" value="ECO:0007669"/>
    <property type="project" value="InterPro"/>
</dbReference>
<sequence>VLQLNRYYPEPSVRKRYGIDNCHFWDVFDLTLCDKVYKVKFVLTADARLKQKISAGCYVQLKKFSRYWDEESIQRNVIVVVQELEVVSGKQPVVNTSGYESLPWCNICSSKQTENVPLISARCYYVDNWTIHVATTSTDDEVETCDLSSVSEREIVSLKDVTSKKVSQYAKPAVLVKVMRKCRLIHYISYSREDKWPFQLPLLVGDKSGWCTVVLWNKLALKMLHNVHEGSLLLLKNFRVKTSIQQKTKSFFSPPQGTALFPCELGVDSQNPATVVKLVTYQPDSARNGLNFPRLEFCFLTKRDLVSVPDFSTVDVAGLITFVGRVEREARKDSGAFFYRRWVHLRDSSLSEPIIALVYSGEQKETFFSLKPGQYLLCRHMLTNQCLDDLVSSRQKRHGWLTTTAYSWLYVFTPSNARNLPEDFRDVVKTSMPTHPSDYSDLFQEGGVFRYPPFSYCIESLQRSRSEIVPSSEWKSICHRMTWRECHQFTVHAVLTSVEFSRVSKEKTTPVRINSEQRQFL</sequence>